<comment type="caution">
    <text evidence="1">The sequence shown here is derived from an EMBL/GenBank/DDBJ whole genome shotgun (WGS) entry which is preliminary data.</text>
</comment>
<dbReference type="RefSeq" id="WP_003699351.1">
    <property type="nucleotide sequence ID" value="NZ_AYYT01000029.1"/>
</dbReference>
<evidence type="ECO:0000313" key="2">
    <source>
        <dbReference type="Proteomes" id="UP000003531"/>
    </source>
</evidence>
<dbReference type="AlphaFoldDB" id="C2EJ42"/>
<dbReference type="InterPro" id="IPR037883">
    <property type="entry name" value="Knr4/Smi1-like_sf"/>
</dbReference>
<accession>C2EJ42</accession>
<dbReference type="PATRIC" id="fig|1423799.3.peg.1177"/>
<sequence>MTAESIISMLKEISDNGNKKYPVTDFGGVFIFRITFFDKIPNDVANKLIDLNLPDEVIELLSCTNGLNLFEDEFQGMELGGPVCKIYSGQEILNRYQESIDKDLIPILLFRDYGEMCINIRHYKQEKDYLTYPGMEMDKCFKCTFLKWLEMFIVANGNAFWNGIIDKQPESLLNFWAIYFSSFPDNKIKEFLLGQILSQQ</sequence>
<reference evidence="1 2" key="1">
    <citation type="submission" date="2009-01" db="EMBL/GenBank/DDBJ databases">
        <authorList>
            <person name="Qin X."/>
            <person name="Bachman B."/>
            <person name="Battles P."/>
            <person name="Bell A."/>
            <person name="Bess C."/>
            <person name="Bickham C."/>
            <person name="Chaboub L."/>
            <person name="Chen D."/>
            <person name="Coyle M."/>
            <person name="Deiros D.R."/>
            <person name="Dinh H."/>
            <person name="Forbes L."/>
            <person name="Fowler G."/>
            <person name="Francisco L."/>
            <person name="Fu Q."/>
            <person name="Gubbala S."/>
            <person name="Hale W."/>
            <person name="Han Y."/>
            <person name="Hemphill L."/>
            <person name="Highlander S.K."/>
            <person name="Hirani K."/>
            <person name="Hogues M."/>
            <person name="Jackson L."/>
            <person name="Jakkamsetti A."/>
            <person name="Javaid M."/>
            <person name="Jiang H."/>
            <person name="Korchina V."/>
            <person name="Kovar C."/>
            <person name="Lara F."/>
            <person name="Lee S."/>
            <person name="Mata R."/>
            <person name="Mathew T."/>
            <person name="Moen C."/>
            <person name="Morales K."/>
            <person name="Munidasa M."/>
            <person name="Nazareth L."/>
            <person name="Ngo R."/>
            <person name="Nguyen L."/>
            <person name="Okwuonu G."/>
            <person name="Ongeri F."/>
            <person name="Patil S."/>
            <person name="Petrosino J."/>
            <person name="Pham C."/>
            <person name="Pham P."/>
            <person name="Pu L.-L."/>
            <person name="Puazo M."/>
            <person name="Raj R."/>
            <person name="Reid J."/>
            <person name="Rouhana J."/>
            <person name="Saada N."/>
            <person name="Shang Y."/>
            <person name="Simmons D."/>
            <person name="Thornton R."/>
            <person name="Warren J."/>
            <person name="Weissenberger G."/>
            <person name="Zhang J."/>
            <person name="Zhang L."/>
            <person name="Zhou C."/>
            <person name="Zhu D."/>
            <person name="Muzny D."/>
            <person name="Worley K."/>
            <person name="Gibbs R."/>
        </authorList>
    </citation>
    <scope>NUCLEOTIDE SEQUENCE [LARGE SCALE GENOMIC DNA]</scope>
    <source>
        <strain evidence="1 2">ATCC 11741</strain>
    </source>
</reference>
<dbReference type="HOGENOM" id="CLU_118064_0_0_9"/>
<dbReference type="Gene3D" id="3.40.1580.10">
    <property type="entry name" value="SMI1/KNR4-like"/>
    <property type="match status" value="1"/>
</dbReference>
<dbReference type="SUPFAM" id="SSF160631">
    <property type="entry name" value="SMI1/KNR4-like"/>
    <property type="match status" value="1"/>
</dbReference>
<organism evidence="1 2">
    <name type="scientific">Ligilactobacillus salivarius DSM 20555 = ATCC 11741</name>
    <dbReference type="NCBI Taxonomy" id="1423799"/>
    <lineage>
        <taxon>Bacteria</taxon>
        <taxon>Bacillati</taxon>
        <taxon>Bacillota</taxon>
        <taxon>Bacilli</taxon>
        <taxon>Lactobacillales</taxon>
        <taxon>Lactobacillaceae</taxon>
        <taxon>Ligilactobacillus</taxon>
    </lineage>
</organism>
<dbReference type="Proteomes" id="UP000003531">
    <property type="component" value="Unassembled WGS sequence"/>
</dbReference>
<proteinExistence type="predicted"/>
<protein>
    <recommendedName>
        <fullName evidence="3">Knr4/Smi1-like domain-containing protein</fullName>
    </recommendedName>
</protein>
<dbReference type="EMBL" id="ACGT01000037">
    <property type="protein sequence ID" value="EEJ73454.1"/>
    <property type="molecule type" value="Genomic_DNA"/>
</dbReference>
<gene>
    <name evidence="1" type="ORF">HMPREF0545_1664</name>
</gene>
<name>C2EJ42_9LACO</name>
<evidence type="ECO:0008006" key="3">
    <source>
        <dbReference type="Google" id="ProtNLM"/>
    </source>
</evidence>
<evidence type="ECO:0000313" key="1">
    <source>
        <dbReference type="EMBL" id="EEJ73454.1"/>
    </source>
</evidence>